<sequence length="90" mass="10717">MVKVDELIKEQRAIEKKNKEIYRKIYKLVETNIVNNNKKKNRCCFYEVSLFYHGLPLYSIDECVTYISDKLKKNGFKVKILGKNGILINW</sequence>
<name>A0A5J6VMA1_9VIRU</name>
<accession>A0A5J6VMA1</accession>
<dbReference type="EMBL" id="MN448289">
    <property type="protein sequence ID" value="QFG74594.1"/>
    <property type="molecule type" value="Genomic_DNA"/>
</dbReference>
<evidence type="ECO:0000313" key="1">
    <source>
        <dbReference type="EMBL" id="QFG74594.1"/>
    </source>
</evidence>
<protein>
    <submittedName>
        <fullName evidence="1">Uncharacterized protein</fullName>
    </submittedName>
</protein>
<organism evidence="1">
    <name type="scientific">Megaviridae environmental sample</name>
    <dbReference type="NCBI Taxonomy" id="1737588"/>
    <lineage>
        <taxon>Viruses</taxon>
        <taxon>Varidnaviria</taxon>
        <taxon>Bamfordvirae</taxon>
        <taxon>Nucleocytoviricota</taxon>
        <taxon>Megaviricetes</taxon>
        <taxon>Imitervirales</taxon>
        <taxon>Mimiviridae</taxon>
        <taxon>environmental samples</taxon>
    </lineage>
</organism>
<dbReference type="InterPro" id="IPR043977">
    <property type="entry name" value="DUF5759"/>
</dbReference>
<dbReference type="Pfam" id="PF19063">
    <property type="entry name" value="DUF5759"/>
    <property type="match status" value="1"/>
</dbReference>
<reference evidence="1" key="1">
    <citation type="journal article" date="2019" name="Philos. Trans. R. Soc. Lond., B, Biol. Sci.">
        <title>Targeted metagenomic recovery of four divergent viruses reveals shared and distinctive characteristics of giant viruses of marine eukaryotes.</title>
        <authorList>
            <person name="Needham D.M."/>
            <person name="Poirier C."/>
            <person name="Hehenberger E."/>
            <person name="Jimenez V."/>
            <person name="Swalwell J.E."/>
            <person name="Santoro A.E."/>
            <person name="Worden A.Z."/>
        </authorList>
    </citation>
    <scope>NUCLEOTIDE SEQUENCE</scope>
    <source>
        <strain evidence="1">MPacV-611</strain>
    </source>
</reference>
<proteinExistence type="predicted"/>